<dbReference type="GeneID" id="63746188"/>
<dbReference type="OrthoDB" id="10264588at2759"/>
<feature type="domain" description="TIM-barrel" evidence="1">
    <location>
        <begin position="9"/>
        <end position="275"/>
    </location>
</feature>
<reference evidence="3" key="1">
    <citation type="journal article" date="2017" name="Genome Biol.">
        <title>Comparative genomics reveals high biological diversity and specific adaptations in the industrially and medically important fungal genus Aspergillus.</title>
        <authorList>
            <person name="de Vries R.P."/>
            <person name="Riley R."/>
            <person name="Wiebenga A."/>
            <person name="Aguilar-Osorio G."/>
            <person name="Amillis S."/>
            <person name="Uchima C.A."/>
            <person name="Anderluh G."/>
            <person name="Asadollahi M."/>
            <person name="Askin M."/>
            <person name="Barry K."/>
            <person name="Battaglia E."/>
            <person name="Bayram O."/>
            <person name="Benocci T."/>
            <person name="Braus-Stromeyer S.A."/>
            <person name="Caldana C."/>
            <person name="Canovas D."/>
            <person name="Cerqueira G.C."/>
            <person name="Chen F."/>
            <person name="Chen W."/>
            <person name="Choi C."/>
            <person name="Clum A."/>
            <person name="Dos Santos R.A."/>
            <person name="Damasio A.R."/>
            <person name="Diallinas G."/>
            <person name="Emri T."/>
            <person name="Fekete E."/>
            <person name="Flipphi M."/>
            <person name="Freyberg S."/>
            <person name="Gallo A."/>
            <person name="Gournas C."/>
            <person name="Habgood R."/>
            <person name="Hainaut M."/>
            <person name="Harispe M.L."/>
            <person name="Henrissat B."/>
            <person name="Hilden K.S."/>
            <person name="Hope R."/>
            <person name="Hossain A."/>
            <person name="Karabika E."/>
            <person name="Karaffa L."/>
            <person name="Karanyi Z."/>
            <person name="Krasevec N."/>
            <person name="Kuo A."/>
            <person name="Kusch H."/>
            <person name="LaButti K."/>
            <person name="Lagendijk E.L."/>
            <person name="Lapidus A."/>
            <person name="Levasseur A."/>
            <person name="Lindquist E."/>
            <person name="Lipzen A."/>
            <person name="Logrieco A.F."/>
            <person name="MacCabe A."/>
            <person name="Maekelae M.R."/>
            <person name="Malavazi I."/>
            <person name="Melin P."/>
            <person name="Meyer V."/>
            <person name="Mielnichuk N."/>
            <person name="Miskei M."/>
            <person name="Molnar A.P."/>
            <person name="Mule G."/>
            <person name="Ngan C.Y."/>
            <person name="Orejas M."/>
            <person name="Orosz E."/>
            <person name="Ouedraogo J.P."/>
            <person name="Overkamp K.M."/>
            <person name="Park H.-S."/>
            <person name="Perrone G."/>
            <person name="Piumi F."/>
            <person name="Punt P.J."/>
            <person name="Ram A.F."/>
            <person name="Ramon A."/>
            <person name="Rauscher S."/>
            <person name="Record E."/>
            <person name="Riano-Pachon D.M."/>
            <person name="Robert V."/>
            <person name="Roehrig J."/>
            <person name="Ruller R."/>
            <person name="Salamov A."/>
            <person name="Salih N.S."/>
            <person name="Samson R.A."/>
            <person name="Sandor E."/>
            <person name="Sanguinetti M."/>
            <person name="Schuetze T."/>
            <person name="Sepcic K."/>
            <person name="Shelest E."/>
            <person name="Sherlock G."/>
            <person name="Sophianopoulou V."/>
            <person name="Squina F.M."/>
            <person name="Sun H."/>
            <person name="Susca A."/>
            <person name="Todd R.B."/>
            <person name="Tsang A."/>
            <person name="Unkles S.E."/>
            <person name="van de Wiele N."/>
            <person name="van Rossen-Uffink D."/>
            <person name="Oliveira J.V."/>
            <person name="Vesth T.C."/>
            <person name="Visser J."/>
            <person name="Yu J.-H."/>
            <person name="Zhou M."/>
            <person name="Andersen M.R."/>
            <person name="Archer D.B."/>
            <person name="Baker S.E."/>
            <person name="Benoit I."/>
            <person name="Brakhage A.A."/>
            <person name="Braus G.H."/>
            <person name="Fischer R."/>
            <person name="Frisvad J.C."/>
            <person name="Goldman G.H."/>
            <person name="Houbraken J."/>
            <person name="Oakley B."/>
            <person name="Pocsi I."/>
            <person name="Scazzocchio C."/>
            <person name="Seiboth B."/>
            <person name="vanKuyk P.A."/>
            <person name="Wortman J."/>
            <person name="Dyer P.S."/>
            <person name="Grigoriev I.V."/>
        </authorList>
    </citation>
    <scope>NUCLEOTIDE SEQUENCE [LARGE SCALE GENOMIC DNA]</scope>
    <source>
        <strain evidence="3">DTO 134E9</strain>
    </source>
</reference>
<dbReference type="InterPro" id="IPR015813">
    <property type="entry name" value="Pyrv/PenolPyrv_kinase-like_dom"/>
</dbReference>
<dbReference type="Pfam" id="PF09370">
    <property type="entry name" value="PEP_hydrolase"/>
    <property type="match status" value="1"/>
</dbReference>
<dbReference type="InterPro" id="IPR013785">
    <property type="entry name" value="Aldolase_TIM"/>
</dbReference>
<evidence type="ECO:0000313" key="2">
    <source>
        <dbReference type="EMBL" id="OJJ38859.1"/>
    </source>
</evidence>
<name>A0A1L9RVA6_ASPWE</name>
<dbReference type="PIRSF" id="PIRSF034452">
    <property type="entry name" value="TIM-br_sig_trnsd"/>
    <property type="match status" value="1"/>
</dbReference>
<dbReference type="PANTHER" id="PTHR31862:SF1">
    <property type="entry name" value="UPF0261 DOMAIN PROTEIN (AFU_ORTHOLOGUE AFUA_1G10120)"/>
    <property type="match status" value="1"/>
</dbReference>
<evidence type="ECO:0000313" key="3">
    <source>
        <dbReference type="Proteomes" id="UP000184383"/>
    </source>
</evidence>
<protein>
    <recommendedName>
        <fullName evidence="1">TIM-barrel domain-containing protein</fullName>
    </recommendedName>
</protein>
<proteinExistence type="predicted"/>
<dbReference type="PANTHER" id="PTHR31862">
    <property type="entry name" value="UPF0261 DOMAIN PROTEIN (AFU_ORTHOLOGUE AFUA_1G10120)"/>
    <property type="match status" value="1"/>
</dbReference>
<dbReference type="STRING" id="1073089.A0A1L9RVA6"/>
<dbReference type="AlphaFoldDB" id="A0A1L9RVA6"/>
<dbReference type="InterPro" id="IPR051353">
    <property type="entry name" value="Tobamovirus_resist_UPF0261"/>
</dbReference>
<dbReference type="EMBL" id="KV878210">
    <property type="protein sequence ID" value="OJJ38859.1"/>
    <property type="molecule type" value="Genomic_DNA"/>
</dbReference>
<evidence type="ECO:0000259" key="1">
    <source>
        <dbReference type="Pfam" id="PF09370"/>
    </source>
</evidence>
<gene>
    <name evidence="2" type="ORF">ASPWEDRAFT_168737</name>
</gene>
<accession>A0A1L9RVA6</accession>
<dbReference type="Proteomes" id="UP000184383">
    <property type="component" value="Unassembled WGS sequence"/>
</dbReference>
<dbReference type="SUPFAM" id="SSF51621">
    <property type="entry name" value="Phosphoenolpyruvate/pyruvate domain"/>
    <property type="match status" value="1"/>
</dbReference>
<organism evidence="2 3">
    <name type="scientific">Aspergillus wentii DTO 134E9</name>
    <dbReference type="NCBI Taxonomy" id="1073089"/>
    <lineage>
        <taxon>Eukaryota</taxon>
        <taxon>Fungi</taxon>
        <taxon>Dikarya</taxon>
        <taxon>Ascomycota</taxon>
        <taxon>Pezizomycotina</taxon>
        <taxon>Eurotiomycetes</taxon>
        <taxon>Eurotiomycetidae</taxon>
        <taxon>Eurotiales</taxon>
        <taxon>Aspergillaceae</taxon>
        <taxon>Aspergillus</taxon>
        <taxon>Aspergillus subgen. Cremei</taxon>
    </lineage>
</organism>
<keyword evidence="3" id="KW-1185">Reference proteome</keyword>
<dbReference type="Gene3D" id="3.20.20.70">
    <property type="entry name" value="Aldolase class I"/>
    <property type="match status" value="1"/>
</dbReference>
<dbReference type="Gene3D" id="1.20.5.460">
    <property type="entry name" value="Single helix bin"/>
    <property type="match status" value="1"/>
</dbReference>
<dbReference type="VEuPathDB" id="FungiDB:ASPWEDRAFT_168737"/>
<sequence length="278" mass="29880">MPRPTTRQEVLSRLRKTIADGSIIVGAGAGIGLSAKFIEKGGSDLILIYNSGRFRMAGRGSLAGMMPYSDANQVVVDMASEVLPVVENTPVLAGVCGTDPFRTMPEFLQQLKTIGFVGVQNFPTVGLIDGNFRKNLEETGMGYDKEVEMIRIAHEMDLVTTPYVFTVDEGERMARAGADVIVVHVGLTTSGTIGAQTALSLEDSVTIVQEIRDAVVKINPEVIVLCHGGPIAEPSDAEFVLSRTKGVHGFFGASSMERLPVEVAIQENARAFKQLKIN</sequence>
<dbReference type="RefSeq" id="XP_040692535.1">
    <property type="nucleotide sequence ID" value="XM_040830340.1"/>
</dbReference>
<dbReference type="GO" id="GO:0003824">
    <property type="term" value="F:catalytic activity"/>
    <property type="evidence" value="ECO:0007669"/>
    <property type="project" value="InterPro"/>
</dbReference>
<dbReference type="InterPro" id="IPR009215">
    <property type="entry name" value="TIM-br_IGPS-like"/>
</dbReference>